<dbReference type="InterPro" id="IPR057744">
    <property type="entry name" value="OTAase-like"/>
</dbReference>
<feature type="chain" id="PRO_5017368742" evidence="1">
    <location>
        <begin position="22"/>
        <end position="427"/>
    </location>
</feature>
<dbReference type="PANTHER" id="PTHR43135:SF3">
    <property type="entry name" value="ALPHA-D-RIBOSE 1-METHYLPHOSPHONATE 5-TRIPHOSPHATE DIPHOSPHATASE"/>
    <property type="match status" value="1"/>
</dbReference>
<comment type="caution">
    <text evidence="3">The sequence shown here is derived from an EMBL/GenBank/DDBJ whole genome shotgun (WGS) entry which is preliminary data.</text>
</comment>
<reference evidence="3 4" key="1">
    <citation type="submission" date="2018-08" db="EMBL/GenBank/DDBJ databases">
        <title>Henriciella mobilis sp. nov., isolated from seawater.</title>
        <authorList>
            <person name="Cheng H."/>
            <person name="Wu Y.-H."/>
            <person name="Xu X.-W."/>
            <person name="Guo L.-L."/>
        </authorList>
    </citation>
    <scope>NUCLEOTIDE SEQUENCE [LARGE SCALE GENOMIC DNA]</scope>
    <source>
        <strain evidence="3 4">JN25</strain>
    </source>
</reference>
<keyword evidence="1" id="KW-0732">Signal</keyword>
<organism evidence="3 4">
    <name type="scientific">Henriciella mobilis</name>
    <dbReference type="NCBI Taxonomy" id="2305467"/>
    <lineage>
        <taxon>Bacteria</taxon>
        <taxon>Pseudomonadati</taxon>
        <taxon>Pseudomonadota</taxon>
        <taxon>Alphaproteobacteria</taxon>
        <taxon>Hyphomonadales</taxon>
        <taxon>Hyphomonadaceae</taxon>
        <taxon>Henriciella</taxon>
    </lineage>
</organism>
<proteinExistence type="predicted"/>
<dbReference type="Gene3D" id="2.30.40.10">
    <property type="entry name" value="Urease, subunit C, domain 1"/>
    <property type="match status" value="1"/>
</dbReference>
<protein>
    <submittedName>
        <fullName evidence="3">Amidohydrolase family protein</fullName>
    </submittedName>
</protein>
<dbReference type="RefSeq" id="WP_119376897.1">
    <property type="nucleotide sequence ID" value="NZ_QWFX01000013.1"/>
</dbReference>
<dbReference type="AlphaFoldDB" id="A0A399REY2"/>
<sequence length="427" mass="44856">MSLRLTALSVAALSFAMGAHAEKTVLSGGNIIDVRTGNVMTGNSILVEDGRIVALGGEDSLGLDGTETVIDMKGAYVLPGLSDSHVHLTSRHDDHGYRSLAISLPRATISGVANAETTLKAGFTTVRNVGAAGYSDVALRDAIMDGEIPGPRVIPAGVALGITGGHCDMNLLPKEYDATSEGVADGPWAVRQKVRENFKYGAEVIKYCGTGGVLSKGTKIGAQQFTAEEMAAIVDEAHALGMKVAVHAHGTKGIRTAIEAGVDSVEHASLIDDESIALARKQGTYLSMDVYVSDFILSEGEEAGILPESLDKEREVGRAQRESFKRAVEAGAKMAFGTDAGVYQHGLNGRQFAYMVEWGMTPLQAIQAATINNADLFGMADIIGAIEVGKEADIIAVGGNPLDDVRELEDVDFVMADGVVHSNELGE</sequence>
<gene>
    <name evidence="3" type="ORF">D1223_13290</name>
</gene>
<evidence type="ECO:0000259" key="2">
    <source>
        <dbReference type="Pfam" id="PF01979"/>
    </source>
</evidence>
<dbReference type="GO" id="GO:0016810">
    <property type="term" value="F:hydrolase activity, acting on carbon-nitrogen (but not peptide) bonds"/>
    <property type="evidence" value="ECO:0007669"/>
    <property type="project" value="InterPro"/>
</dbReference>
<dbReference type="InterPro" id="IPR006680">
    <property type="entry name" value="Amidohydro-rel"/>
</dbReference>
<keyword evidence="4" id="KW-1185">Reference proteome</keyword>
<dbReference type="InterPro" id="IPR051781">
    <property type="entry name" value="Metallo-dep_Hydrolase"/>
</dbReference>
<dbReference type="Proteomes" id="UP000266385">
    <property type="component" value="Unassembled WGS sequence"/>
</dbReference>
<dbReference type="PANTHER" id="PTHR43135">
    <property type="entry name" value="ALPHA-D-RIBOSE 1-METHYLPHOSPHONATE 5-TRIPHOSPHATE DIPHOSPHATASE"/>
    <property type="match status" value="1"/>
</dbReference>
<dbReference type="CDD" id="cd01299">
    <property type="entry name" value="Met_dep_hydrolase_A"/>
    <property type="match status" value="1"/>
</dbReference>
<keyword evidence="3" id="KW-0378">Hydrolase</keyword>
<dbReference type="EMBL" id="QWFX01000013">
    <property type="protein sequence ID" value="RIJ28362.1"/>
    <property type="molecule type" value="Genomic_DNA"/>
</dbReference>
<dbReference type="SUPFAM" id="SSF51338">
    <property type="entry name" value="Composite domain of metallo-dependent hydrolases"/>
    <property type="match status" value="2"/>
</dbReference>
<dbReference type="InterPro" id="IPR011059">
    <property type="entry name" value="Metal-dep_hydrolase_composite"/>
</dbReference>
<dbReference type="OrthoDB" id="9765769at2"/>
<accession>A0A399REY2</accession>
<evidence type="ECO:0000313" key="3">
    <source>
        <dbReference type="EMBL" id="RIJ28362.1"/>
    </source>
</evidence>
<name>A0A399REY2_9PROT</name>
<feature type="signal peptide" evidence="1">
    <location>
        <begin position="1"/>
        <end position="21"/>
    </location>
</feature>
<evidence type="ECO:0000313" key="4">
    <source>
        <dbReference type="Proteomes" id="UP000266385"/>
    </source>
</evidence>
<dbReference type="InterPro" id="IPR032466">
    <property type="entry name" value="Metal_Hydrolase"/>
</dbReference>
<dbReference type="SUPFAM" id="SSF51556">
    <property type="entry name" value="Metallo-dependent hydrolases"/>
    <property type="match status" value="1"/>
</dbReference>
<evidence type="ECO:0000256" key="1">
    <source>
        <dbReference type="SAM" id="SignalP"/>
    </source>
</evidence>
<dbReference type="Gene3D" id="3.20.20.140">
    <property type="entry name" value="Metal-dependent hydrolases"/>
    <property type="match status" value="1"/>
</dbReference>
<feature type="domain" description="Amidohydrolase-related" evidence="2">
    <location>
        <begin position="76"/>
        <end position="419"/>
    </location>
</feature>
<dbReference type="Pfam" id="PF01979">
    <property type="entry name" value="Amidohydro_1"/>
    <property type="match status" value="1"/>
</dbReference>